<dbReference type="HOGENOM" id="CLU_2943400_0_0_1"/>
<proteinExistence type="predicted"/>
<evidence type="ECO:0000313" key="1">
    <source>
        <dbReference type="EMBL" id="EED16632.1"/>
    </source>
</evidence>
<organism evidence="1 2">
    <name type="scientific">Talaromyces stipitatus (strain ATCC 10500 / CBS 375.48 / QM 6759 / NRRL 1006)</name>
    <name type="common">Penicillium stipitatum</name>
    <dbReference type="NCBI Taxonomy" id="441959"/>
    <lineage>
        <taxon>Eukaryota</taxon>
        <taxon>Fungi</taxon>
        <taxon>Dikarya</taxon>
        <taxon>Ascomycota</taxon>
        <taxon>Pezizomycotina</taxon>
        <taxon>Eurotiomycetes</taxon>
        <taxon>Eurotiomycetidae</taxon>
        <taxon>Eurotiales</taxon>
        <taxon>Trichocomaceae</taxon>
        <taxon>Talaromyces</taxon>
        <taxon>Talaromyces sect. Talaromyces</taxon>
    </lineage>
</organism>
<reference evidence="2" key="1">
    <citation type="journal article" date="2015" name="Genome Announc.">
        <title>Genome sequence of the AIDS-associated pathogen Penicillium marneffei (ATCC18224) and its near taxonomic relative Talaromyces stipitatus (ATCC10500).</title>
        <authorList>
            <person name="Nierman W.C."/>
            <person name="Fedorova-Abrams N.D."/>
            <person name="Andrianopoulos A."/>
        </authorList>
    </citation>
    <scope>NUCLEOTIDE SEQUENCE [LARGE SCALE GENOMIC DNA]</scope>
    <source>
        <strain evidence="2">ATCC 10500 / CBS 375.48 / QM 6759 / NRRL 1006</strain>
    </source>
</reference>
<keyword evidence="2" id="KW-1185">Reference proteome</keyword>
<dbReference type="AlphaFoldDB" id="B8MEK5"/>
<dbReference type="PhylomeDB" id="B8MEK5"/>
<sequence>MEMSILVRNEFIDLLTGIQKYNYERAKCEDIKIIREDFDRVRDVIQEYEILSEDMPLRNC</sequence>
<dbReference type="Proteomes" id="UP000001745">
    <property type="component" value="Unassembled WGS sequence"/>
</dbReference>
<gene>
    <name evidence="1" type="ORF">TSTA_017070</name>
</gene>
<dbReference type="GeneID" id="8103680"/>
<name>B8MEK5_TALSN</name>
<dbReference type="EMBL" id="EQ962656">
    <property type="protein sequence ID" value="EED16632.1"/>
    <property type="molecule type" value="Genomic_DNA"/>
</dbReference>
<evidence type="ECO:0000313" key="2">
    <source>
        <dbReference type="Proteomes" id="UP000001745"/>
    </source>
</evidence>
<dbReference type="VEuPathDB" id="FungiDB:TSTA_017070"/>
<dbReference type="RefSeq" id="XP_002483866.1">
    <property type="nucleotide sequence ID" value="XM_002483821.1"/>
</dbReference>
<protein>
    <submittedName>
        <fullName evidence="1">Uncharacterized protein</fullName>
    </submittedName>
</protein>
<accession>B8MEK5</accession>
<dbReference type="InParanoid" id="B8MEK5"/>
<dbReference type="OrthoDB" id="4207519at2759"/>